<dbReference type="SUPFAM" id="SSF51717">
    <property type="entry name" value="Dihydropteroate synthetase-like"/>
    <property type="match status" value="1"/>
</dbReference>
<comment type="caution">
    <text evidence="5">The sequence shown here is derived from an EMBL/GenBank/DDBJ whole genome shotgun (WGS) entry which is preliminary data.</text>
</comment>
<organism evidence="5">
    <name type="scientific">Candidatus Methanosuratincola petrocarbonis</name>
    <name type="common">ex Vanwonterghem et al. 2016</name>
    <dbReference type="NCBI Taxonomy" id="1867261"/>
    <lineage>
        <taxon>Archaea</taxon>
        <taxon>Thermoproteota</taxon>
        <taxon>Methanosuratincolia</taxon>
        <taxon>Candidatus Methanomethylicales</taxon>
        <taxon>Candidatus Methanomethylicaceae</taxon>
        <taxon>Candidatus Methanosuratincola (ex Vanwonterghem et al. 2016)</taxon>
    </lineage>
</organism>
<dbReference type="GO" id="GO:0008168">
    <property type="term" value="F:methyltransferase activity"/>
    <property type="evidence" value="ECO:0007669"/>
    <property type="project" value="UniProtKB-KW"/>
</dbReference>
<dbReference type="EMBL" id="DRVT01000064">
    <property type="protein sequence ID" value="HHI49637.1"/>
    <property type="molecule type" value="Genomic_DNA"/>
</dbReference>
<name>A0A7J3V0N1_9CREN</name>
<sequence>MDTPRLRIEGSRQGGCSWEAEGDGQGGQGGGGRGKMRAPPYVLGNARFGAVGKPVLVGSLFYRGDKKVSDHRTGEVDTKRVKGELETAERVARRVGLPHAVDVIAETPEAMCKYIGLLADLTESPLLIGGLNEESRVAGYRKALEIGISSRCGVNSVSTCTAETELAELGANKIRFAIIQTLDPSAVYPEEKLALLRDVLLGRCESAGIEGAAVDVGIIDFTSTHLAVESMKLIRKELGLPCGCAPSNAAYQTLLKKKVSRKSARAINSALNTIVQLGGADFIIYGPLKASTYIFEAVAVVEAIKAYGARLSGDRSIDKDHPLFKFLPKLG</sequence>
<dbReference type="AlphaFoldDB" id="A0A7J3V0N1"/>
<protein>
    <recommendedName>
        <fullName evidence="6">Tetrahydromethanopterin S-methyltransferase subunit H</fullName>
    </recommendedName>
</protein>
<evidence type="ECO:0008006" key="6">
    <source>
        <dbReference type="Google" id="ProtNLM"/>
    </source>
</evidence>
<keyword evidence="3" id="KW-0808">Transferase</keyword>
<evidence type="ECO:0000256" key="1">
    <source>
        <dbReference type="ARBA" id="ARBA00006230"/>
    </source>
</evidence>
<evidence type="ECO:0000256" key="4">
    <source>
        <dbReference type="SAM" id="MobiDB-lite"/>
    </source>
</evidence>
<feature type="region of interest" description="Disordered" evidence="4">
    <location>
        <begin position="1"/>
        <end position="35"/>
    </location>
</feature>
<comment type="similarity">
    <text evidence="1">Belongs to the MtrH family.</text>
</comment>
<feature type="compositionally biased region" description="Gly residues" evidence="4">
    <location>
        <begin position="23"/>
        <end position="33"/>
    </location>
</feature>
<dbReference type="InterPro" id="IPR011005">
    <property type="entry name" value="Dihydropteroate_synth-like_sf"/>
</dbReference>
<dbReference type="Pfam" id="PF02007">
    <property type="entry name" value="MtrH"/>
    <property type="match status" value="1"/>
</dbReference>
<evidence type="ECO:0000256" key="3">
    <source>
        <dbReference type="ARBA" id="ARBA00022679"/>
    </source>
</evidence>
<dbReference type="InterPro" id="IPR023467">
    <property type="entry name" value="MeTrfase_MtrH/MtxH"/>
</dbReference>
<gene>
    <name evidence="5" type="ORF">ENL91_05645</name>
</gene>
<dbReference type="GO" id="GO:0006730">
    <property type="term" value="P:one-carbon metabolic process"/>
    <property type="evidence" value="ECO:0007669"/>
    <property type="project" value="InterPro"/>
</dbReference>
<proteinExistence type="inferred from homology"/>
<evidence type="ECO:0000313" key="5">
    <source>
        <dbReference type="EMBL" id="HHI49637.1"/>
    </source>
</evidence>
<accession>A0A7J3V0N1</accession>
<feature type="compositionally biased region" description="Basic and acidic residues" evidence="4">
    <location>
        <begin position="1"/>
        <end position="10"/>
    </location>
</feature>
<reference evidence="5" key="1">
    <citation type="journal article" date="2020" name="mSystems">
        <title>Genome- and Community-Level Interaction Insights into Carbon Utilization and Element Cycling Functions of Hydrothermarchaeota in Hydrothermal Sediment.</title>
        <authorList>
            <person name="Zhou Z."/>
            <person name="Liu Y."/>
            <person name="Xu W."/>
            <person name="Pan J."/>
            <person name="Luo Z.H."/>
            <person name="Li M."/>
        </authorList>
    </citation>
    <scope>NUCLEOTIDE SEQUENCE [LARGE SCALE GENOMIC DNA]</scope>
    <source>
        <strain evidence="5">SpSt-1038</strain>
    </source>
</reference>
<dbReference type="GO" id="GO:0032259">
    <property type="term" value="P:methylation"/>
    <property type="evidence" value="ECO:0007669"/>
    <property type="project" value="UniProtKB-KW"/>
</dbReference>
<evidence type="ECO:0000256" key="2">
    <source>
        <dbReference type="ARBA" id="ARBA00022603"/>
    </source>
</evidence>
<keyword evidence="2" id="KW-0489">Methyltransferase</keyword>